<dbReference type="EMBL" id="MWUU01000020">
    <property type="protein sequence ID" value="PCF53662.1"/>
    <property type="molecule type" value="Genomic_DNA"/>
</dbReference>
<dbReference type="EMBL" id="MWUU01000020">
    <property type="protein sequence ID" value="PCF53687.1"/>
    <property type="molecule type" value="Genomic_DNA"/>
</dbReference>
<reference evidence="2 3" key="1">
    <citation type="journal article" date="2017" name="PLoS ONE">
        <title>Development of a real-time PCR for detection of Staphylococcus pseudintermedius using a novel automated comparison of whole-genome sequences.</title>
        <authorList>
            <person name="Verstappen K.M."/>
            <person name="Huijbregts L."/>
            <person name="Spaninks M."/>
            <person name="Wagenaar J.A."/>
            <person name="Fluit A.C."/>
            <person name="Duim B."/>
        </authorList>
    </citation>
    <scope>NUCLEOTIDE SEQUENCE [LARGE SCALE GENOMIC DNA]</scope>
    <source>
        <strain evidence="2 3">215070706401-1</strain>
    </source>
</reference>
<protein>
    <submittedName>
        <fullName evidence="2">Uncharacterized protein</fullName>
    </submittedName>
</protein>
<proteinExistence type="predicted"/>
<evidence type="ECO:0000313" key="2">
    <source>
        <dbReference type="EMBL" id="PCF53687.1"/>
    </source>
</evidence>
<name>A0A2A4GVE8_9STAP</name>
<comment type="caution">
    <text evidence="2">The sequence shown here is derived from an EMBL/GenBank/DDBJ whole genome shotgun (WGS) entry which is preliminary data.</text>
</comment>
<evidence type="ECO:0000313" key="3">
    <source>
        <dbReference type="Proteomes" id="UP000218335"/>
    </source>
</evidence>
<accession>A0A2A4GVE8</accession>
<organism evidence="2 3">
    <name type="scientific">Staphylococcus delphini</name>
    <dbReference type="NCBI Taxonomy" id="53344"/>
    <lineage>
        <taxon>Bacteria</taxon>
        <taxon>Bacillati</taxon>
        <taxon>Bacillota</taxon>
        <taxon>Bacilli</taxon>
        <taxon>Bacillales</taxon>
        <taxon>Staphylococcaceae</taxon>
        <taxon>Staphylococcus</taxon>
        <taxon>Staphylococcus intermedius group</taxon>
    </lineage>
</organism>
<dbReference type="Proteomes" id="UP000218335">
    <property type="component" value="Unassembled WGS sequence"/>
</dbReference>
<dbReference type="AlphaFoldDB" id="A0A2A4GVE8"/>
<evidence type="ECO:0000313" key="1">
    <source>
        <dbReference type="EMBL" id="PCF53662.1"/>
    </source>
</evidence>
<sequence length="101" mass="11597">MDFPDQLIPQESQPSGQSYIKNSNIGQVYEFNKTIVSIFCPIDPHFLTVLKSLMNYKGMNELRPGKHNVPAPFLRFVKGVLIKNDITELDRPIFTFLNKVL</sequence>
<gene>
    <name evidence="1" type="ORF">B5C08_11705</name>
    <name evidence="2" type="ORF">B5C08_11835</name>
</gene>